<feature type="coiled-coil region" evidence="8">
    <location>
        <begin position="393"/>
        <end position="480"/>
    </location>
</feature>
<feature type="compositionally biased region" description="Polar residues" evidence="9">
    <location>
        <begin position="582"/>
        <end position="602"/>
    </location>
</feature>
<name>A0AAV8RIZ4_ENSVE</name>
<feature type="compositionally biased region" description="Polar residues" evidence="9">
    <location>
        <begin position="40"/>
        <end position="49"/>
    </location>
</feature>
<dbReference type="PANTHER" id="PTHR47968">
    <property type="entry name" value="CENTROMERE PROTEIN E"/>
    <property type="match status" value="1"/>
</dbReference>
<evidence type="ECO:0000256" key="5">
    <source>
        <dbReference type="ARBA" id="ARBA00023054"/>
    </source>
</evidence>
<feature type="compositionally biased region" description="Low complexity" evidence="9">
    <location>
        <begin position="16"/>
        <end position="31"/>
    </location>
</feature>
<dbReference type="Pfam" id="PF15477">
    <property type="entry name" value="SMAP"/>
    <property type="match status" value="1"/>
</dbReference>
<feature type="region of interest" description="Disordered" evidence="9">
    <location>
        <begin position="1"/>
        <end position="54"/>
    </location>
</feature>
<dbReference type="PRINTS" id="PR00380">
    <property type="entry name" value="KINESINHEAVY"/>
</dbReference>
<feature type="domain" description="Kinesin motor" evidence="10">
    <location>
        <begin position="72"/>
        <end position="391"/>
    </location>
</feature>
<evidence type="ECO:0000256" key="8">
    <source>
        <dbReference type="SAM" id="Coils"/>
    </source>
</evidence>
<dbReference type="InterPro" id="IPR028124">
    <property type="entry name" value="SMAP_dom"/>
</dbReference>
<feature type="compositionally biased region" description="Basic and acidic residues" evidence="9">
    <location>
        <begin position="1446"/>
        <end position="1469"/>
    </location>
</feature>
<dbReference type="PROSITE" id="PS50067">
    <property type="entry name" value="KINESIN_MOTOR_2"/>
    <property type="match status" value="1"/>
</dbReference>
<evidence type="ECO:0000256" key="1">
    <source>
        <dbReference type="ARBA" id="ARBA00007310"/>
    </source>
</evidence>
<feature type="coiled-coil region" evidence="8">
    <location>
        <begin position="687"/>
        <end position="783"/>
    </location>
</feature>
<feature type="binding site" evidence="7">
    <location>
        <begin position="152"/>
        <end position="159"/>
    </location>
    <ligand>
        <name>ATP</name>
        <dbReference type="ChEBI" id="CHEBI:30616"/>
    </ligand>
</feature>
<dbReference type="EMBL" id="JAQQAF010000003">
    <property type="protein sequence ID" value="KAJ8500601.1"/>
    <property type="molecule type" value="Genomic_DNA"/>
</dbReference>
<evidence type="ECO:0000256" key="9">
    <source>
        <dbReference type="SAM" id="MobiDB-lite"/>
    </source>
</evidence>
<accession>A0AAV8RIZ4</accession>
<feature type="compositionally biased region" description="Basic and acidic residues" evidence="9">
    <location>
        <begin position="914"/>
        <end position="924"/>
    </location>
</feature>
<dbReference type="SUPFAM" id="SSF52540">
    <property type="entry name" value="P-loop containing nucleoside triphosphate hydrolases"/>
    <property type="match status" value="1"/>
</dbReference>
<dbReference type="InterPro" id="IPR027417">
    <property type="entry name" value="P-loop_NTPase"/>
</dbReference>
<organism evidence="11 12">
    <name type="scientific">Ensete ventricosum</name>
    <name type="common">Abyssinian banana</name>
    <name type="synonym">Musa ensete</name>
    <dbReference type="NCBI Taxonomy" id="4639"/>
    <lineage>
        <taxon>Eukaryota</taxon>
        <taxon>Viridiplantae</taxon>
        <taxon>Streptophyta</taxon>
        <taxon>Embryophyta</taxon>
        <taxon>Tracheophyta</taxon>
        <taxon>Spermatophyta</taxon>
        <taxon>Magnoliopsida</taxon>
        <taxon>Liliopsida</taxon>
        <taxon>Zingiberales</taxon>
        <taxon>Musaceae</taxon>
        <taxon>Ensete</taxon>
    </lineage>
</organism>
<dbReference type="InterPro" id="IPR027640">
    <property type="entry name" value="Kinesin-like_fam"/>
</dbReference>
<feature type="compositionally biased region" description="Basic and acidic residues" evidence="9">
    <location>
        <begin position="1251"/>
        <end position="1356"/>
    </location>
</feature>
<keyword evidence="5 8" id="KW-0175">Coiled coil</keyword>
<dbReference type="Proteomes" id="UP001222027">
    <property type="component" value="Unassembled WGS sequence"/>
</dbReference>
<evidence type="ECO:0000256" key="6">
    <source>
        <dbReference type="ARBA" id="ARBA00023175"/>
    </source>
</evidence>
<feature type="compositionally biased region" description="Basic and acidic residues" evidence="9">
    <location>
        <begin position="1141"/>
        <end position="1193"/>
    </location>
</feature>
<feature type="region of interest" description="Disordered" evidence="9">
    <location>
        <begin position="891"/>
        <end position="924"/>
    </location>
</feature>
<feature type="region of interest" description="Disordered" evidence="9">
    <location>
        <begin position="1442"/>
        <end position="1487"/>
    </location>
</feature>
<feature type="region of interest" description="Disordered" evidence="9">
    <location>
        <begin position="1009"/>
        <end position="1356"/>
    </location>
</feature>
<dbReference type="PANTHER" id="PTHR47968:SF9">
    <property type="entry name" value="KINESIN-LIKE PROTEIN KIN-7K, CHLOROPLASTIC ISOFORM X1"/>
    <property type="match status" value="1"/>
</dbReference>
<feature type="region of interest" description="Disordered" evidence="9">
    <location>
        <begin position="569"/>
        <end position="602"/>
    </location>
</feature>
<dbReference type="GO" id="GO:0007018">
    <property type="term" value="P:microtubule-based movement"/>
    <property type="evidence" value="ECO:0007669"/>
    <property type="project" value="InterPro"/>
</dbReference>
<evidence type="ECO:0000256" key="4">
    <source>
        <dbReference type="ARBA" id="ARBA00022840"/>
    </source>
</evidence>
<keyword evidence="2" id="KW-0493">Microtubule</keyword>
<dbReference type="InterPro" id="IPR036961">
    <property type="entry name" value="Kinesin_motor_dom_sf"/>
</dbReference>
<feature type="compositionally biased region" description="Low complexity" evidence="9">
    <location>
        <begin position="1042"/>
        <end position="1053"/>
    </location>
</feature>
<evidence type="ECO:0000256" key="7">
    <source>
        <dbReference type="PROSITE-ProRule" id="PRU00283"/>
    </source>
</evidence>
<keyword evidence="4 7" id="KW-0067">ATP-binding</keyword>
<dbReference type="GO" id="GO:0003777">
    <property type="term" value="F:microtubule motor activity"/>
    <property type="evidence" value="ECO:0007669"/>
    <property type="project" value="InterPro"/>
</dbReference>
<dbReference type="GO" id="GO:0008017">
    <property type="term" value="F:microtubule binding"/>
    <property type="evidence" value="ECO:0007669"/>
    <property type="project" value="InterPro"/>
</dbReference>
<comment type="caution">
    <text evidence="11">The sequence shown here is derived from an EMBL/GenBank/DDBJ whole genome shotgun (WGS) entry which is preliminary data.</text>
</comment>
<dbReference type="Gene3D" id="3.40.850.10">
    <property type="entry name" value="Kinesin motor domain"/>
    <property type="match status" value="1"/>
</dbReference>
<dbReference type="GO" id="GO:0005524">
    <property type="term" value="F:ATP binding"/>
    <property type="evidence" value="ECO:0007669"/>
    <property type="project" value="UniProtKB-UniRule"/>
</dbReference>
<dbReference type="InterPro" id="IPR019821">
    <property type="entry name" value="Kinesin_motor_CS"/>
</dbReference>
<evidence type="ECO:0000256" key="2">
    <source>
        <dbReference type="ARBA" id="ARBA00022701"/>
    </source>
</evidence>
<gene>
    <name evidence="11" type="ORF">OPV22_011153</name>
</gene>
<dbReference type="FunFam" id="3.40.850.10:FF:000014">
    <property type="entry name" value="Kinesin-like protein KIN-7G"/>
    <property type="match status" value="1"/>
</dbReference>
<keyword evidence="6 7" id="KW-0505">Motor protein</keyword>
<reference evidence="11 12" key="1">
    <citation type="submission" date="2022-12" db="EMBL/GenBank/DDBJ databases">
        <title>Chromosome-scale assembly of the Ensete ventricosum genome.</title>
        <authorList>
            <person name="Dussert Y."/>
            <person name="Stocks J."/>
            <person name="Wendawek A."/>
            <person name="Woldeyes F."/>
            <person name="Nichols R.A."/>
            <person name="Borrell J.S."/>
        </authorList>
    </citation>
    <scope>NUCLEOTIDE SEQUENCE [LARGE SCALE GENOMIC DNA]</scope>
    <source>
        <strain evidence="12">cv. Maze</strain>
        <tissue evidence="11">Seeds</tissue>
    </source>
</reference>
<evidence type="ECO:0000313" key="12">
    <source>
        <dbReference type="Proteomes" id="UP001222027"/>
    </source>
</evidence>
<dbReference type="SMART" id="SM00129">
    <property type="entry name" value="KISc"/>
    <property type="match status" value="1"/>
</dbReference>
<feature type="compositionally biased region" description="Basic and acidic residues" evidence="9">
    <location>
        <begin position="1200"/>
        <end position="1244"/>
    </location>
</feature>
<dbReference type="PROSITE" id="PS00411">
    <property type="entry name" value="KINESIN_MOTOR_1"/>
    <property type="match status" value="1"/>
</dbReference>
<proteinExistence type="inferred from homology"/>
<feature type="compositionally biased region" description="Polar residues" evidence="9">
    <location>
        <begin position="891"/>
        <end position="903"/>
    </location>
</feature>
<evidence type="ECO:0000313" key="11">
    <source>
        <dbReference type="EMBL" id="KAJ8500601.1"/>
    </source>
</evidence>
<evidence type="ECO:0000259" key="10">
    <source>
        <dbReference type="PROSITE" id="PS50067"/>
    </source>
</evidence>
<sequence length="1487" mass="167435">MASQPDSRQRRSAQVSSKPANSPTSSTTSSSRQVLEASVDGQSSPASSSVRDKPQYFCGDSEAFDMEGSKESVTVTVRFRPLSPREIRQGEEIAWYADGDTIVRSEHNPSLAYAYDRVFGPTTTTRHVYDVAAQHVVSSAMEGVNGTIFAYGVTSSGKTHTMHGDQRSPGIIPLAVKDAFSIIQETPSREFLLRVSYLEIYNEVVNDLLNPAGQNLRIREDSQGTFVEGVKEEVVLSPAHALSLIAAGEEHRHVGSNNFNLLSSRSHTIFTLTVESSPCDECGEVGAVNFSQLNLIDLAGSESSRAETTGVRRKEGAYINKSLLTLGTVIAKLTDGKATHIPYRDSKLTRLLQSSLSGQGRVSLICTVTPSSSNAEETHNTLKFAHRAKCIEIQASQNKIIDEKSLIKKYQNEIRCLKQELEQLKRGIVTVVPQKDSGENDIFLLKQKLEDGHVKLQSRLEQEEEAKAALLGRIQRLTKLILVSTKANQSPRFPQRAGPRRRHSFGEEELAYLPYRRRDMILDNENSVFYAPLEGFGETNDDASKEEKKNRKRGLINWFKIRKRDSGLTTLTSSDGDKSSRTKSYTAPSTHAESLNFPSEPRISNSLVPDSIPADLLEVMHDRELPVDDFSSQETPLTSTKTPDHVELLKEQLKILAGEVALNSSVLKRLSDEAAKNPKNEQIQMEMWKVSEEIKAKNQQIASLEKQMAKSVSLTQNRMGNSGISPSYAELLEQLNEKSLELEVKSADNSIIQDQLQQKICECEEMQETITSLKQQLAQALEMKDYSTRDKSQYFFEETSITESTPSRDISAELLPHVNLVSEVEELKWKVSELSEEKSQLEARNQKLVEESAYAKGLASAAGVELKALSEEVTKLMNHNERLAAELASMKNSAQRRASNGPKNTRRDSHIKRHEPTVKKDVTASHERELQAALIEKEQREAELQKKVEESKQREAFLENELANMWILVAKLKNSQGIEPEVLSIVVINLQFEISFWPQKKGTSLMEPSILASSPDKSDLKPSFRKPTSDAASRKYRRHSPVGRSDSSSSGGSPRRERSYSPLPPKEGRIRTAADQHRKDAGRGSERDSTRNRSSRAHDSQKHSERHPYGNSQDYRRHDDYSRHNRHADEDIRNYQRSARSGRELRNDSHSDYTKGERISDRYRDNWRNVDHHSKDKGEISEHKNKNKGREPDTGGNKIDLTRDHDKISEQDQRKDREPRNYKKDYRRSPGSHKNDQAASHEEYMGFGKDATQERDTDAPQRRENEKGTKKDVGGHEDLVLKRKHIEREVEKPRQKHSREREEFQTEKKGFASHGERDGGNEKNSDKASDLIDKKNSAELKVGHSEHGKETQEEVNTKNADIINDVNSAKVAALKAAELVNRNLVGFGGAGFLSTDQKKKLLWGNKKNNSTEESSSRWDLHLFPDQDRQEKFKRLMGVKGNVASECKPDNDDGSLHAKKQEELDTDLEKQYTAGLRRRDGRTVGLGL</sequence>
<protein>
    <recommendedName>
        <fullName evidence="10">Kinesin motor domain-containing protein</fullName>
    </recommendedName>
</protein>
<dbReference type="InterPro" id="IPR001752">
    <property type="entry name" value="Kinesin_motor_dom"/>
</dbReference>
<keyword evidence="12" id="KW-1185">Reference proteome</keyword>
<dbReference type="GO" id="GO:0005874">
    <property type="term" value="C:microtubule"/>
    <property type="evidence" value="ECO:0007669"/>
    <property type="project" value="UniProtKB-KW"/>
</dbReference>
<feature type="compositionally biased region" description="Basic and acidic residues" evidence="9">
    <location>
        <begin position="1066"/>
        <end position="1134"/>
    </location>
</feature>
<evidence type="ECO:0000256" key="3">
    <source>
        <dbReference type="ARBA" id="ARBA00022741"/>
    </source>
</evidence>
<dbReference type="CDD" id="cd01374">
    <property type="entry name" value="KISc_CENP_E"/>
    <property type="match status" value="1"/>
</dbReference>
<comment type="similarity">
    <text evidence="1">Belongs to the TRAFAC class myosin-kinesin ATPase superfamily. Kinesin family. KIN-7 subfamily.</text>
</comment>
<dbReference type="Pfam" id="PF00225">
    <property type="entry name" value="Kinesin"/>
    <property type="match status" value="1"/>
</dbReference>
<keyword evidence="3 7" id="KW-0547">Nucleotide-binding</keyword>